<comment type="similarity">
    <text evidence="8">Belongs to the ABC transporter superfamily. Energy-coupling factor EcfA family.</text>
</comment>
<keyword evidence="6" id="KW-1278">Translocase</keyword>
<evidence type="ECO:0000313" key="10">
    <source>
        <dbReference type="EMBL" id="MEQ3353507.1"/>
    </source>
</evidence>
<dbReference type="GO" id="GO:0016787">
    <property type="term" value="F:hydrolase activity"/>
    <property type="evidence" value="ECO:0007669"/>
    <property type="project" value="UniProtKB-KW"/>
</dbReference>
<evidence type="ECO:0000256" key="3">
    <source>
        <dbReference type="ARBA" id="ARBA00022475"/>
    </source>
</evidence>
<protein>
    <recommendedName>
        <fullName evidence="8">Energy-coupling factor transporter ATP-binding protein EcfA2</fullName>
        <ecNumber evidence="8">7.-.-.-</ecNumber>
    </recommendedName>
</protein>
<dbReference type="CDD" id="cd03225">
    <property type="entry name" value="ABC_cobalt_CbiO_domain1"/>
    <property type="match status" value="1"/>
</dbReference>
<evidence type="ECO:0000256" key="5">
    <source>
        <dbReference type="ARBA" id="ARBA00022840"/>
    </source>
</evidence>
<keyword evidence="7 8" id="KW-0472">Membrane</keyword>
<sequence length="286" mass="31935">MPSISIRNVSYIYNEGLPFEKRALDDVSLDIGEGEFIALVGHTGSGKSTLVQHLNGLMEPTEGEIFYDGVDYRKKGNIATLRQKVGLVFQYPEYQLFEETIAKDIAYGPKNLGLSDEEVEERVRRAMGKVGLDYDEKGEQSPFALSGGQKRRVAIAGILAMEPEVLVLDEPTAGLDPRGSREILEEIRGIFESTGTTIVLVSHSMEEVARLASRVIVMDRGRVHMDGTPREIFAREKELRAIGLGVPQVRRTMTDLVEKGFDIKEDCITVDEAFDALKTWWEGRRA</sequence>
<dbReference type="InterPro" id="IPR030946">
    <property type="entry name" value="EcfA2"/>
</dbReference>
<keyword evidence="5 8" id="KW-0067">ATP-binding</keyword>
<evidence type="ECO:0000259" key="9">
    <source>
        <dbReference type="PROSITE" id="PS50893"/>
    </source>
</evidence>
<reference evidence="10 11" key="1">
    <citation type="submission" date="2024-04" db="EMBL/GenBank/DDBJ databases">
        <title>Human intestinal bacterial collection.</title>
        <authorList>
            <person name="Pauvert C."/>
            <person name="Hitch T.C.A."/>
            <person name="Clavel T."/>
        </authorList>
    </citation>
    <scope>NUCLEOTIDE SEQUENCE [LARGE SCALE GENOMIC DNA]</scope>
    <source>
        <strain evidence="10 11">CLA-SR-H026</strain>
    </source>
</reference>
<keyword evidence="10" id="KW-0378">Hydrolase</keyword>
<dbReference type="InterPro" id="IPR027417">
    <property type="entry name" value="P-loop_NTPase"/>
</dbReference>
<evidence type="ECO:0000256" key="1">
    <source>
        <dbReference type="ARBA" id="ARBA00004202"/>
    </source>
</evidence>
<evidence type="ECO:0000313" key="11">
    <source>
        <dbReference type="Proteomes" id="UP001481872"/>
    </source>
</evidence>
<dbReference type="SMART" id="SM00382">
    <property type="entry name" value="AAA"/>
    <property type="match status" value="1"/>
</dbReference>
<dbReference type="SUPFAM" id="SSF52540">
    <property type="entry name" value="P-loop containing nucleoside triphosphate hydrolases"/>
    <property type="match status" value="1"/>
</dbReference>
<evidence type="ECO:0000256" key="2">
    <source>
        <dbReference type="ARBA" id="ARBA00022448"/>
    </source>
</evidence>
<keyword evidence="11" id="KW-1185">Reference proteome</keyword>
<dbReference type="InterPro" id="IPR050095">
    <property type="entry name" value="ECF_ABC_transporter_ATP-bd"/>
</dbReference>
<evidence type="ECO:0000256" key="7">
    <source>
        <dbReference type="ARBA" id="ARBA00023136"/>
    </source>
</evidence>
<dbReference type="PROSITE" id="PS50893">
    <property type="entry name" value="ABC_TRANSPORTER_2"/>
    <property type="match status" value="1"/>
</dbReference>
<comment type="subunit">
    <text evidence="8">Forms a stable energy-coupling factor (ECF) transporter complex composed of 2 membrane-embedded substrate-binding proteins (S component), 2 ATP-binding proteins (A component) and 2 transmembrane proteins (T component).</text>
</comment>
<evidence type="ECO:0000256" key="8">
    <source>
        <dbReference type="RuleBase" id="RU365104"/>
    </source>
</evidence>
<dbReference type="Gene3D" id="3.40.50.300">
    <property type="entry name" value="P-loop containing nucleotide triphosphate hydrolases"/>
    <property type="match status" value="1"/>
</dbReference>
<organism evidence="10 11">
    <name type="scientific">Aedoeadaptatus acetigenes</name>
    <dbReference type="NCBI Taxonomy" id="2981723"/>
    <lineage>
        <taxon>Bacteria</taxon>
        <taxon>Bacillati</taxon>
        <taxon>Bacillota</taxon>
        <taxon>Tissierellia</taxon>
        <taxon>Tissierellales</taxon>
        <taxon>Peptoniphilaceae</taxon>
        <taxon>Aedoeadaptatus</taxon>
    </lineage>
</organism>
<dbReference type="InterPro" id="IPR003593">
    <property type="entry name" value="AAA+_ATPase"/>
</dbReference>
<keyword evidence="3 8" id="KW-1003">Cell membrane</keyword>
<dbReference type="InterPro" id="IPR015856">
    <property type="entry name" value="ABC_transpr_CbiO/EcfA_su"/>
</dbReference>
<dbReference type="InterPro" id="IPR017871">
    <property type="entry name" value="ABC_transporter-like_CS"/>
</dbReference>
<feature type="domain" description="ABC transporter" evidence="9">
    <location>
        <begin position="4"/>
        <end position="245"/>
    </location>
</feature>
<dbReference type="PANTHER" id="PTHR43553:SF27">
    <property type="entry name" value="ENERGY-COUPLING FACTOR TRANSPORTER ATP-BINDING PROTEIN ECFA2"/>
    <property type="match status" value="1"/>
</dbReference>
<dbReference type="EC" id="7.-.-.-" evidence="8"/>
<comment type="function">
    <text evidence="8">ATP-binding (A) component of a common energy-coupling factor (ECF) ABC-transporter complex.</text>
</comment>
<proteinExistence type="inferred from homology"/>
<dbReference type="RefSeq" id="WP_349053822.1">
    <property type="nucleotide sequence ID" value="NZ_JBBNPS010000008.1"/>
</dbReference>
<dbReference type="Proteomes" id="UP001481872">
    <property type="component" value="Unassembled WGS sequence"/>
</dbReference>
<dbReference type="EMBL" id="JBBNPS010000008">
    <property type="protein sequence ID" value="MEQ3353507.1"/>
    <property type="molecule type" value="Genomic_DNA"/>
</dbReference>
<evidence type="ECO:0000256" key="4">
    <source>
        <dbReference type="ARBA" id="ARBA00022741"/>
    </source>
</evidence>
<dbReference type="PROSITE" id="PS00211">
    <property type="entry name" value="ABC_TRANSPORTER_1"/>
    <property type="match status" value="1"/>
</dbReference>
<dbReference type="NCBIfam" id="NF010158">
    <property type="entry name" value="PRK13637.1"/>
    <property type="match status" value="1"/>
</dbReference>
<name>A0ABV1J6S7_9FIRM</name>
<keyword evidence="2 8" id="KW-0813">Transport</keyword>
<comment type="subcellular location">
    <subcellularLocation>
        <location evidence="1 8">Cell membrane</location>
        <topology evidence="1 8">Peripheral membrane protein</topology>
    </subcellularLocation>
</comment>
<evidence type="ECO:0000256" key="6">
    <source>
        <dbReference type="ARBA" id="ARBA00022967"/>
    </source>
</evidence>
<dbReference type="NCBIfam" id="TIGR04521">
    <property type="entry name" value="ECF_ATPase_2"/>
    <property type="match status" value="1"/>
</dbReference>
<dbReference type="InterPro" id="IPR003439">
    <property type="entry name" value="ABC_transporter-like_ATP-bd"/>
</dbReference>
<accession>A0ABV1J6S7</accession>
<gene>
    <name evidence="10" type="ORF">AAA081_04225</name>
</gene>
<dbReference type="PANTHER" id="PTHR43553">
    <property type="entry name" value="HEAVY METAL TRANSPORTER"/>
    <property type="match status" value="1"/>
</dbReference>
<keyword evidence="4 8" id="KW-0547">Nucleotide-binding</keyword>
<dbReference type="Pfam" id="PF00005">
    <property type="entry name" value="ABC_tran"/>
    <property type="match status" value="1"/>
</dbReference>
<comment type="caution">
    <text evidence="10">The sequence shown here is derived from an EMBL/GenBank/DDBJ whole genome shotgun (WGS) entry which is preliminary data.</text>
</comment>